<dbReference type="Proteomes" id="UP000052167">
    <property type="component" value="Unassembled WGS sequence"/>
</dbReference>
<dbReference type="EMBL" id="JOKJ01000032">
    <property type="protein sequence ID" value="KEQ03577.1"/>
    <property type="molecule type" value="Genomic_DNA"/>
</dbReference>
<organism evidence="3 4">
    <name type="scientific">Pseudorhizobium pelagicum</name>
    <dbReference type="NCBI Taxonomy" id="1509405"/>
    <lineage>
        <taxon>Bacteria</taxon>
        <taxon>Pseudomonadati</taxon>
        <taxon>Pseudomonadota</taxon>
        <taxon>Alphaproteobacteria</taxon>
        <taxon>Hyphomicrobiales</taxon>
        <taxon>Rhizobiaceae</taxon>
        <taxon>Rhizobium/Agrobacterium group</taxon>
        <taxon>Pseudorhizobium</taxon>
    </lineage>
</organism>
<evidence type="ECO:0000256" key="2">
    <source>
        <dbReference type="SAM" id="Phobius"/>
    </source>
</evidence>
<evidence type="ECO:0000256" key="1">
    <source>
        <dbReference type="SAM" id="MobiDB-lite"/>
    </source>
</evidence>
<gene>
    <name evidence="3" type="ORF">GV68_16725</name>
</gene>
<evidence type="ECO:0000313" key="3">
    <source>
        <dbReference type="EMBL" id="KEQ03577.1"/>
    </source>
</evidence>
<evidence type="ECO:0000313" key="4">
    <source>
        <dbReference type="Proteomes" id="UP000052167"/>
    </source>
</evidence>
<reference evidence="3 4" key="1">
    <citation type="submission" date="2014-06" db="EMBL/GenBank/DDBJ databases">
        <title>Rhizobium pelagicum/R2-400B4.</title>
        <authorList>
            <person name="Kimes N.E."/>
            <person name="Lopez-Perez M."/>
        </authorList>
    </citation>
    <scope>NUCLEOTIDE SEQUENCE [LARGE SCALE GENOMIC DNA]</scope>
    <source>
        <strain evidence="3 4">R2-400B4</strain>
    </source>
</reference>
<feature type="region of interest" description="Disordered" evidence="1">
    <location>
        <begin position="122"/>
        <end position="152"/>
    </location>
</feature>
<dbReference type="AlphaFoldDB" id="A0A922T9T3"/>
<accession>A0A922T9T3</accession>
<dbReference type="OrthoDB" id="7285394at2"/>
<keyword evidence="2" id="KW-0812">Transmembrane</keyword>
<comment type="caution">
    <text evidence="3">The sequence shown here is derived from an EMBL/GenBank/DDBJ whole genome shotgun (WGS) entry which is preliminary data.</text>
</comment>
<proteinExistence type="predicted"/>
<feature type="transmembrane region" description="Helical" evidence="2">
    <location>
        <begin position="20"/>
        <end position="39"/>
    </location>
</feature>
<feature type="transmembrane region" description="Helical" evidence="2">
    <location>
        <begin position="44"/>
        <end position="63"/>
    </location>
</feature>
<dbReference type="RefSeq" id="WP_037169076.1">
    <property type="nucleotide sequence ID" value="NZ_CAJXID010000035.1"/>
</dbReference>
<protein>
    <recommendedName>
        <fullName evidence="5">DUF2628 domain-containing protein</fullName>
    </recommendedName>
</protein>
<sequence length="161" mass="17877">MKSYLVLTPPGGTDPDHKRTIFLADGFSWLALIFPWIWLLTKRLWLAAAIVFLLQLLAGRMIQVAGFEVAGFLFALAINLAVALEGRHFYSETLIRRGWTLDAVLTADTLDTAEELYFSGQQSPEIPERPAAPDWARRGEARPGTGWDQGGIGIFDHHGGR</sequence>
<keyword evidence="2" id="KW-0472">Membrane</keyword>
<dbReference type="Pfam" id="PF10947">
    <property type="entry name" value="DUF2628"/>
    <property type="match status" value="1"/>
</dbReference>
<evidence type="ECO:0008006" key="5">
    <source>
        <dbReference type="Google" id="ProtNLM"/>
    </source>
</evidence>
<name>A0A922T9T3_9HYPH</name>
<dbReference type="InterPro" id="IPR024399">
    <property type="entry name" value="DUF2628"/>
</dbReference>
<keyword evidence="4" id="KW-1185">Reference proteome</keyword>
<keyword evidence="2" id="KW-1133">Transmembrane helix</keyword>
<feature type="transmembrane region" description="Helical" evidence="2">
    <location>
        <begin position="69"/>
        <end position="90"/>
    </location>
</feature>